<keyword evidence="1" id="KW-0175">Coiled coil</keyword>
<keyword evidence="3" id="KW-0812">Transmembrane</keyword>
<dbReference type="InParanoid" id="A0A1M7F3D4"/>
<sequence length="158" mass="17251">MEEASLQLTFAFIGIIIGVVIGAFSYRVLSKDQRQVSNIQLRLLESERQVAELKADMSSHLLDTHRQVHGARAALDQLEQRLKQEAGAWAIASDALTAHETNSLKTAAQEPLAGEADASEDHPPRDYADGQNGTLSEDFGLREAADDEAAQAPEPPRY</sequence>
<evidence type="ECO:0000313" key="4">
    <source>
        <dbReference type="EMBL" id="SHL98500.1"/>
    </source>
</evidence>
<dbReference type="FunCoup" id="A0A1M7F3D4">
    <property type="interactions" value="42"/>
</dbReference>
<dbReference type="Pfam" id="PF06295">
    <property type="entry name" value="ZapG-like"/>
    <property type="match status" value="1"/>
</dbReference>
<evidence type="ECO:0000256" key="1">
    <source>
        <dbReference type="SAM" id="Coils"/>
    </source>
</evidence>
<keyword evidence="5" id="KW-1185">Reference proteome</keyword>
<accession>A0A1M7F3D4</accession>
<protein>
    <submittedName>
        <fullName evidence="4">Uncharacterized membrane-anchored protein YhcB, DUF1043 family</fullName>
    </submittedName>
</protein>
<feature type="coiled-coil region" evidence="1">
    <location>
        <begin position="36"/>
        <end position="88"/>
    </location>
</feature>
<dbReference type="EMBL" id="LT670847">
    <property type="protein sequence ID" value="SHL98500.1"/>
    <property type="molecule type" value="Genomic_DNA"/>
</dbReference>
<proteinExistence type="predicted"/>
<gene>
    <name evidence="4" type="ORF">SAMN05878437_0624</name>
</gene>
<dbReference type="AlphaFoldDB" id="A0A1M7F3D4"/>
<name>A0A1M7F3D4_9GAMM</name>
<evidence type="ECO:0000313" key="5">
    <source>
        <dbReference type="Proteomes" id="UP000190911"/>
    </source>
</evidence>
<feature type="compositionally biased region" description="Basic and acidic residues" evidence="2">
    <location>
        <begin position="119"/>
        <end position="128"/>
    </location>
</feature>
<dbReference type="RefSeq" id="WP_172824512.1">
    <property type="nucleotide sequence ID" value="NZ_LT670847.1"/>
</dbReference>
<evidence type="ECO:0000256" key="3">
    <source>
        <dbReference type="SAM" id="Phobius"/>
    </source>
</evidence>
<feature type="region of interest" description="Disordered" evidence="2">
    <location>
        <begin position="101"/>
        <end position="158"/>
    </location>
</feature>
<keyword evidence="3" id="KW-1133">Transmembrane helix</keyword>
<evidence type="ECO:0000256" key="2">
    <source>
        <dbReference type="SAM" id="MobiDB-lite"/>
    </source>
</evidence>
<dbReference type="InterPro" id="IPR009386">
    <property type="entry name" value="ZapG-like"/>
</dbReference>
<reference evidence="4 5" key="1">
    <citation type="submission" date="2016-11" db="EMBL/GenBank/DDBJ databases">
        <authorList>
            <person name="Jaros S."/>
            <person name="Januszkiewicz K."/>
            <person name="Wedrychowicz H."/>
        </authorList>
    </citation>
    <scope>NUCLEOTIDE SEQUENCE [LARGE SCALE GENOMIC DNA]</scope>
    <source>
        <strain evidence="4 5">ACAM 12</strain>
    </source>
</reference>
<feature type="transmembrane region" description="Helical" evidence="3">
    <location>
        <begin position="6"/>
        <end position="29"/>
    </location>
</feature>
<organism evidence="4 5">
    <name type="scientific">Vreelandella subglaciescola</name>
    <dbReference type="NCBI Taxonomy" id="29571"/>
    <lineage>
        <taxon>Bacteria</taxon>
        <taxon>Pseudomonadati</taxon>
        <taxon>Pseudomonadota</taxon>
        <taxon>Gammaproteobacteria</taxon>
        <taxon>Oceanospirillales</taxon>
        <taxon>Halomonadaceae</taxon>
        <taxon>Vreelandella</taxon>
    </lineage>
</organism>
<keyword evidence="3" id="KW-0472">Membrane</keyword>
<dbReference type="Proteomes" id="UP000190911">
    <property type="component" value="Chromosome I"/>
</dbReference>